<dbReference type="STRING" id="83449.BON30_37870"/>
<feature type="domain" description="Aminoglycoside phosphotransferase" evidence="1">
    <location>
        <begin position="31"/>
        <end position="283"/>
    </location>
</feature>
<organism evidence="2 3">
    <name type="scientific">Cystobacter ferrugineus</name>
    <dbReference type="NCBI Taxonomy" id="83449"/>
    <lineage>
        <taxon>Bacteria</taxon>
        <taxon>Pseudomonadati</taxon>
        <taxon>Myxococcota</taxon>
        <taxon>Myxococcia</taxon>
        <taxon>Myxococcales</taxon>
        <taxon>Cystobacterineae</taxon>
        <taxon>Archangiaceae</taxon>
        <taxon>Cystobacter</taxon>
    </lineage>
</organism>
<dbReference type="SUPFAM" id="SSF56112">
    <property type="entry name" value="Protein kinase-like (PK-like)"/>
    <property type="match status" value="1"/>
</dbReference>
<dbReference type="PANTHER" id="PTHR21310">
    <property type="entry name" value="AMINOGLYCOSIDE PHOSPHOTRANSFERASE-RELATED-RELATED"/>
    <property type="match status" value="1"/>
</dbReference>
<dbReference type="InterPro" id="IPR011009">
    <property type="entry name" value="Kinase-like_dom_sf"/>
</dbReference>
<evidence type="ECO:0000313" key="2">
    <source>
        <dbReference type="EMBL" id="OJH35534.1"/>
    </source>
</evidence>
<proteinExistence type="predicted"/>
<dbReference type="EMBL" id="MPIN01000014">
    <property type="protein sequence ID" value="OJH35534.1"/>
    <property type="molecule type" value="Genomic_DNA"/>
</dbReference>
<dbReference type="AlphaFoldDB" id="A0A1L9AZW1"/>
<comment type="caution">
    <text evidence="2">The sequence shown here is derived from an EMBL/GenBank/DDBJ whole genome shotgun (WGS) entry which is preliminary data.</text>
</comment>
<reference evidence="3" key="1">
    <citation type="submission" date="2016-11" db="EMBL/GenBank/DDBJ databases">
        <authorList>
            <person name="Shukria A."/>
            <person name="Stevens D.C."/>
        </authorList>
    </citation>
    <scope>NUCLEOTIDE SEQUENCE [LARGE SCALE GENOMIC DNA]</scope>
    <source>
        <strain evidence="3">Cbfe23</strain>
    </source>
</reference>
<gene>
    <name evidence="2" type="ORF">BON30_37870</name>
</gene>
<dbReference type="Proteomes" id="UP000182229">
    <property type="component" value="Unassembled WGS sequence"/>
</dbReference>
<dbReference type="InterPro" id="IPR002575">
    <property type="entry name" value="Aminoglycoside_PTrfase"/>
</dbReference>
<dbReference type="Gene3D" id="3.30.200.20">
    <property type="entry name" value="Phosphorylase Kinase, domain 1"/>
    <property type="match status" value="1"/>
</dbReference>
<name>A0A1L9AZW1_9BACT</name>
<dbReference type="Gene3D" id="3.90.1200.10">
    <property type="match status" value="1"/>
</dbReference>
<reference evidence="2 3" key="2">
    <citation type="submission" date="2016-12" db="EMBL/GenBank/DDBJ databases">
        <title>Draft Genome Sequence of Cystobacter ferrugineus Strain Cbfe23.</title>
        <authorList>
            <person name="Akbar S."/>
            <person name="Dowd S.E."/>
            <person name="Stevens D.C."/>
        </authorList>
    </citation>
    <scope>NUCLEOTIDE SEQUENCE [LARGE SCALE GENOMIC DNA]</scope>
    <source>
        <strain evidence="2 3">Cbfe23</strain>
    </source>
</reference>
<evidence type="ECO:0000259" key="1">
    <source>
        <dbReference type="Pfam" id="PF01636"/>
    </source>
</evidence>
<evidence type="ECO:0000313" key="3">
    <source>
        <dbReference type="Proteomes" id="UP000182229"/>
    </source>
</evidence>
<dbReference type="Pfam" id="PF01636">
    <property type="entry name" value="APH"/>
    <property type="match status" value="1"/>
</dbReference>
<sequence length="340" mass="38267">MHSRTKVALERARIELLVRDVLGSRNAVRSVQELTDGMFNAAYALELEGAEPVVLKVAPPPDLPLLTYEKELMRTEVEFYERVAKETTCSVPRVLAHDFSHTRIGRDVFFMRRLRGTSLDKAKKQLTPEELARIQTELGEWVGRLGSVRGSFFGYLQAGVGLQAGTWREAFLAMVEALIQDAERFAVRLPLPARELLALFHSGAAVLDQVEEPVLTHFDLWEGNVFVHRVDGAARIEAIIDGERAFWGDPLAELVSTALFRDAEKEADFLRGYQAATGAPLVFTEEVRHRLNLYRAYLCLIMLIEGVPRGYTGLKAMAIRQYCRMKLRGELKLLAARGRA</sequence>
<keyword evidence="3" id="KW-1185">Reference proteome</keyword>
<dbReference type="InterPro" id="IPR051678">
    <property type="entry name" value="AGP_Transferase"/>
</dbReference>
<protein>
    <recommendedName>
        <fullName evidence="1">Aminoglycoside phosphotransferase domain-containing protein</fullName>
    </recommendedName>
</protein>
<dbReference type="PANTHER" id="PTHR21310:SF15">
    <property type="entry name" value="AMINOGLYCOSIDE PHOSPHOTRANSFERASE DOMAIN-CONTAINING PROTEIN"/>
    <property type="match status" value="1"/>
</dbReference>
<accession>A0A1L9AZW1</accession>